<comment type="caution">
    <text evidence="2">The sequence shown here is derived from an EMBL/GenBank/DDBJ whole genome shotgun (WGS) entry which is preliminary data.</text>
</comment>
<dbReference type="Proteomes" id="UP000193648">
    <property type="component" value="Unassembled WGS sequence"/>
</dbReference>
<keyword evidence="3" id="KW-1185">Reference proteome</keyword>
<evidence type="ECO:0000313" key="2">
    <source>
        <dbReference type="EMBL" id="ORZ07298.1"/>
    </source>
</evidence>
<sequence>MHQSLKHKLDAPEDENYRPRTRKSIGRPSPSSYHNVNDPKQSTATVLHDQLTSTVESEHLSLRNLVAPPTGSITSHSNSATSRTNQRIMNAKTSFSRPERKTMAVSQVSKHFVFEAAISGKPTQSTQRFSQFSIRPAITDTIPVSRATRRQFDPSKIKRSSEFAKNFILPTPNNNATATKSKRKDKFNPPLVRYEL</sequence>
<evidence type="ECO:0000256" key="1">
    <source>
        <dbReference type="SAM" id="MobiDB-lite"/>
    </source>
</evidence>
<feature type="region of interest" description="Disordered" evidence="1">
    <location>
        <begin position="168"/>
        <end position="189"/>
    </location>
</feature>
<gene>
    <name evidence="2" type="ORF">BCR41DRAFT_162729</name>
</gene>
<reference evidence="2 3" key="1">
    <citation type="submission" date="2016-07" db="EMBL/GenBank/DDBJ databases">
        <title>Pervasive Adenine N6-methylation of Active Genes in Fungi.</title>
        <authorList>
            <consortium name="DOE Joint Genome Institute"/>
            <person name="Mondo S.J."/>
            <person name="Dannebaum R.O."/>
            <person name="Kuo R.C."/>
            <person name="Labutti K."/>
            <person name="Haridas S."/>
            <person name="Kuo A."/>
            <person name="Salamov A."/>
            <person name="Ahrendt S.R."/>
            <person name="Lipzen A."/>
            <person name="Sullivan W."/>
            <person name="Andreopoulos W.B."/>
            <person name="Clum A."/>
            <person name="Lindquist E."/>
            <person name="Daum C."/>
            <person name="Ramamoorthy G.K."/>
            <person name="Gryganskyi A."/>
            <person name="Culley D."/>
            <person name="Magnuson J.K."/>
            <person name="James T.Y."/>
            <person name="O'Malley M.A."/>
            <person name="Stajich J.E."/>
            <person name="Spatafora J.W."/>
            <person name="Visel A."/>
            <person name="Grigoriev I.V."/>
        </authorList>
    </citation>
    <scope>NUCLEOTIDE SEQUENCE [LARGE SCALE GENOMIC DNA]</scope>
    <source>
        <strain evidence="2 3">NRRL 3116</strain>
    </source>
</reference>
<proteinExistence type="predicted"/>
<feature type="compositionally biased region" description="Basic and acidic residues" evidence="1">
    <location>
        <begin position="7"/>
        <end position="18"/>
    </location>
</feature>
<protein>
    <submittedName>
        <fullName evidence="2">Uncharacterized protein</fullName>
    </submittedName>
</protein>
<dbReference type="GeneID" id="33561513"/>
<dbReference type="RefSeq" id="XP_021877961.1">
    <property type="nucleotide sequence ID" value="XM_022019668.1"/>
</dbReference>
<organism evidence="2 3">
    <name type="scientific">Lobosporangium transversale</name>
    <dbReference type="NCBI Taxonomy" id="64571"/>
    <lineage>
        <taxon>Eukaryota</taxon>
        <taxon>Fungi</taxon>
        <taxon>Fungi incertae sedis</taxon>
        <taxon>Mucoromycota</taxon>
        <taxon>Mortierellomycotina</taxon>
        <taxon>Mortierellomycetes</taxon>
        <taxon>Mortierellales</taxon>
        <taxon>Mortierellaceae</taxon>
        <taxon>Lobosporangium</taxon>
    </lineage>
</organism>
<dbReference type="AlphaFoldDB" id="A0A1Y2GF83"/>
<feature type="region of interest" description="Disordered" evidence="1">
    <location>
        <begin position="1"/>
        <end position="43"/>
    </location>
</feature>
<dbReference type="InParanoid" id="A0A1Y2GF83"/>
<feature type="compositionally biased region" description="Polar residues" evidence="1">
    <location>
        <begin position="29"/>
        <end position="43"/>
    </location>
</feature>
<evidence type="ECO:0000313" key="3">
    <source>
        <dbReference type="Proteomes" id="UP000193648"/>
    </source>
</evidence>
<dbReference type="EMBL" id="MCFF01000042">
    <property type="protein sequence ID" value="ORZ07298.1"/>
    <property type="molecule type" value="Genomic_DNA"/>
</dbReference>
<name>A0A1Y2GF83_9FUNG</name>
<accession>A0A1Y2GF83</accession>